<dbReference type="GO" id="GO:0051287">
    <property type="term" value="F:NAD binding"/>
    <property type="evidence" value="ECO:0007669"/>
    <property type="project" value="TreeGrafter"/>
</dbReference>
<dbReference type="EMBL" id="REGN01002863">
    <property type="protein sequence ID" value="RNA25749.1"/>
    <property type="molecule type" value="Genomic_DNA"/>
</dbReference>
<keyword evidence="14" id="KW-1185">Reference proteome</keyword>
<evidence type="ECO:0000256" key="11">
    <source>
        <dbReference type="RuleBase" id="RU003476"/>
    </source>
</evidence>
<proteinExistence type="inferred from homology"/>
<dbReference type="Pfam" id="PF00293">
    <property type="entry name" value="NUDIX"/>
    <property type="match status" value="1"/>
</dbReference>
<evidence type="ECO:0000256" key="9">
    <source>
        <dbReference type="ARBA" id="ARBA00057091"/>
    </source>
</evidence>
<evidence type="ECO:0000256" key="8">
    <source>
        <dbReference type="ARBA" id="ARBA00023242"/>
    </source>
</evidence>
<evidence type="ECO:0000256" key="4">
    <source>
        <dbReference type="ARBA" id="ARBA00005582"/>
    </source>
</evidence>
<dbReference type="PRINTS" id="PR00502">
    <property type="entry name" value="NUDIXFAMILY"/>
</dbReference>
<dbReference type="InterPro" id="IPR020084">
    <property type="entry name" value="NUDIX_hydrolase_CS"/>
</dbReference>
<evidence type="ECO:0000256" key="1">
    <source>
        <dbReference type="ARBA" id="ARBA00004123"/>
    </source>
</evidence>
<keyword evidence="8" id="KW-0539">Nucleus</keyword>
<dbReference type="GO" id="GO:0047631">
    <property type="term" value="F:ADP-ribose diphosphatase activity"/>
    <property type="evidence" value="ECO:0007669"/>
    <property type="project" value="TreeGrafter"/>
</dbReference>
<dbReference type="InterPro" id="IPR020476">
    <property type="entry name" value="Nudix_hydrolase"/>
</dbReference>
<gene>
    <name evidence="13" type="ORF">BpHYR1_027562</name>
</gene>
<keyword evidence="7" id="KW-0496">Mitochondrion</keyword>
<evidence type="ECO:0000256" key="5">
    <source>
        <dbReference type="ARBA" id="ARBA00022490"/>
    </source>
</evidence>
<comment type="subcellular location">
    <subcellularLocation>
        <location evidence="3">Cytoplasm</location>
    </subcellularLocation>
    <subcellularLocation>
        <location evidence="2">Mitochondrion</location>
    </subcellularLocation>
    <subcellularLocation>
        <location evidence="1">Nucleus</location>
    </subcellularLocation>
</comment>
<keyword evidence="5" id="KW-0963">Cytoplasm</keyword>
<dbReference type="PROSITE" id="PS51462">
    <property type="entry name" value="NUDIX"/>
    <property type="match status" value="1"/>
</dbReference>
<evidence type="ECO:0000256" key="3">
    <source>
        <dbReference type="ARBA" id="ARBA00004496"/>
    </source>
</evidence>
<reference evidence="13 14" key="1">
    <citation type="journal article" date="2018" name="Sci. Rep.">
        <title>Genomic signatures of local adaptation to the degree of environmental predictability in rotifers.</title>
        <authorList>
            <person name="Franch-Gras L."/>
            <person name="Hahn C."/>
            <person name="Garcia-Roger E.M."/>
            <person name="Carmona M.J."/>
            <person name="Serra M."/>
            <person name="Gomez A."/>
        </authorList>
    </citation>
    <scope>NUCLEOTIDE SEQUENCE [LARGE SCALE GENOMIC DNA]</scope>
    <source>
        <strain evidence="13">HYR1</strain>
    </source>
</reference>
<comment type="function">
    <text evidence="9">May contribute to the regulation of cell proliferation.</text>
</comment>
<dbReference type="GO" id="GO:0035529">
    <property type="term" value="F:NADH pyrophosphatase activity"/>
    <property type="evidence" value="ECO:0007669"/>
    <property type="project" value="TreeGrafter"/>
</dbReference>
<dbReference type="Proteomes" id="UP000276133">
    <property type="component" value="Unassembled WGS sequence"/>
</dbReference>
<dbReference type="STRING" id="10195.A0A3M7RQJ6"/>
<evidence type="ECO:0000256" key="7">
    <source>
        <dbReference type="ARBA" id="ARBA00023128"/>
    </source>
</evidence>
<evidence type="ECO:0000256" key="6">
    <source>
        <dbReference type="ARBA" id="ARBA00022801"/>
    </source>
</evidence>
<protein>
    <recommendedName>
        <fullName evidence="10">Nucleoside diphosphate-linked moiety X motif 6</fullName>
    </recommendedName>
</protein>
<dbReference type="GO" id="GO:0005634">
    <property type="term" value="C:nucleus"/>
    <property type="evidence" value="ECO:0007669"/>
    <property type="project" value="UniProtKB-SubCell"/>
</dbReference>
<dbReference type="OrthoDB" id="447842at2759"/>
<organism evidence="13 14">
    <name type="scientific">Brachionus plicatilis</name>
    <name type="common">Marine rotifer</name>
    <name type="synonym">Brachionus muelleri</name>
    <dbReference type="NCBI Taxonomy" id="10195"/>
    <lineage>
        <taxon>Eukaryota</taxon>
        <taxon>Metazoa</taxon>
        <taxon>Spiralia</taxon>
        <taxon>Gnathifera</taxon>
        <taxon>Rotifera</taxon>
        <taxon>Eurotatoria</taxon>
        <taxon>Monogononta</taxon>
        <taxon>Pseudotrocha</taxon>
        <taxon>Ploima</taxon>
        <taxon>Brachionidae</taxon>
        <taxon>Brachionus</taxon>
    </lineage>
</organism>
<feature type="domain" description="Nudix hydrolase" evidence="12">
    <location>
        <begin position="141"/>
        <end position="272"/>
    </location>
</feature>
<dbReference type="Pfam" id="PF18290">
    <property type="entry name" value="Nudix_hydro"/>
    <property type="match status" value="1"/>
</dbReference>
<accession>A0A3M7RQJ6</accession>
<evidence type="ECO:0000313" key="14">
    <source>
        <dbReference type="Proteomes" id="UP000276133"/>
    </source>
</evidence>
<evidence type="ECO:0000256" key="2">
    <source>
        <dbReference type="ARBA" id="ARBA00004173"/>
    </source>
</evidence>
<dbReference type="Gene3D" id="3.40.630.30">
    <property type="match status" value="1"/>
</dbReference>
<dbReference type="PANTHER" id="PTHR13994">
    <property type="entry name" value="NUDIX HYDROLASE RELATED"/>
    <property type="match status" value="1"/>
</dbReference>
<dbReference type="CDD" id="cd04670">
    <property type="entry name" value="NUDIX_ASFGF2_Nudt6"/>
    <property type="match status" value="1"/>
</dbReference>
<comment type="similarity">
    <text evidence="4 11">Belongs to the Nudix hydrolase family.</text>
</comment>
<dbReference type="PROSITE" id="PS00893">
    <property type="entry name" value="NUDIX_BOX"/>
    <property type="match status" value="1"/>
</dbReference>
<dbReference type="AlphaFoldDB" id="A0A3M7RQJ6"/>
<dbReference type="InterPro" id="IPR003293">
    <property type="entry name" value="Nudix_hydrolase6-like"/>
</dbReference>
<dbReference type="InterPro" id="IPR015797">
    <property type="entry name" value="NUDIX_hydrolase-like_dom_sf"/>
</dbReference>
<comment type="caution">
    <text evidence="13">The sequence shown here is derived from an EMBL/GenBank/DDBJ whole genome shotgun (WGS) entry which is preliminary data.</text>
</comment>
<evidence type="ECO:0000256" key="10">
    <source>
        <dbReference type="ARBA" id="ARBA00068898"/>
    </source>
</evidence>
<sequence>MSLVKILSCFYLKKSISRFNDKLSTIKNLALQTRKFTNEPKFTYTVSKFNDIHIQSNEVDKFMQKIHSNTDEFEKILKKSLNEWKDEKRTSIWYYLPINLSNLAVILAKYGFKYHHAENNEAVLYKWLPDDRPSKIPLFATHQMGIAGAVYRSDKDQILCIKDRIMVKDFWKLPGGSADLGENIQDTAVREVYEETGIQTKFCSVIAFRQQHNYPRAHGRSDLYVICRLDPISFEIDHCRDEVKACEWIDLDFLCNYSENNITKTVSKLIKYGQVKGFENIDIAPKEMSSPFKGKFYNLFFRQLPE</sequence>
<dbReference type="SUPFAM" id="SSF55811">
    <property type="entry name" value="Nudix"/>
    <property type="match status" value="1"/>
</dbReference>
<dbReference type="Gene3D" id="3.90.79.10">
    <property type="entry name" value="Nucleoside Triphosphate Pyrophosphohydrolase"/>
    <property type="match status" value="1"/>
</dbReference>
<name>A0A3M7RQJ6_BRAPC</name>
<evidence type="ECO:0000313" key="13">
    <source>
        <dbReference type="EMBL" id="RNA25749.1"/>
    </source>
</evidence>
<dbReference type="InterPro" id="IPR040618">
    <property type="entry name" value="Pre-Nudix"/>
</dbReference>
<dbReference type="InterPro" id="IPR000086">
    <property type="entry name" value="NUDIX_hydrolase_dom"/>
</dbReference>
<evidence type="ECO:0000259" key="12">
    <source>
        <dbReference type="PROSITE" id="PS51462"/>
    </source>
</evidence>
<dbReference type="PANTHER" id="PTHR13994:SF46">
    <property type="entry name" value="NUCLEOSIDE DIPHOSPHATE-LINKED MOIETY X MOTIF 6"/>
    <property type="match status" value="1"/>
</dbReference>
<dbReference type="FunFam" id="3.90.79.10:FF:000027">
    <property type="entry name" value="nucleoside diphosphate-linked moiety X motif 6"/>
    <property type="match status" value="1"/>
</dbReference>
<keyword evidence="6 11" id="KW-0378">Hydrolase</keyword>
<dbReference type="PRINTS" id="PR01356">
    <property type="entry name" value="GFGPROTEIN"/>
</dbReference>
<dbReference type="GO" id="GO:0005739">
    <property type="term" value="C:mitochondrion"/>
    <property type="evidence" value="ECO:0007669"/>
    <property type="project" value="UniProtKB-SubCell"/>
</dbReference>